<dbReference type="Proteomes" id="UP001593940">
    <property type="component" value="Unassembled WGS sequence"/>
</dbReference>
<evidence type="ECO:0000256" key="1">
    <source>
        <dbReference type="SAM" id="MobiDB-lite"/>
    </source>
</evidence>
<sequence length="131" mass="13919">MPNRRRGEMALQLGDTRYTLCLALGALAELEDPFGVQDLMALSERFGTGRLSSRDLLTLLAVALRGGGQPLSDAEVANLPLHDGVEPVAEALANLLVMTFGGGETSPNPPSSQETSASQVPSPWTMRLRSD</sequence>
<dbReference type="RefSeq" id="WP_203271297.1">
    <property type="nucleotide sequence ID" value="NZ_JAFBID010000011.1"/>
</dbReference>
<feature type="compositionally biased region" description="Polar residues" evidence="1">
    <location>
        <begin position="111"/>
        <end position="122"/>
    </location>
</feature>
<evidence type="ECO:0000313" key="2">
    <source>
        <dbReference type="EMBL" id="MFC1456276.1"/>
    </source>
</evidence>
<comment type="caution">
    <text evidence="2">The sequence shown here is derived from an EMBL/GenBank/DDBJ whole genome shotgun (WGS) entry which is preliminary data.</text>
</comment>
<keyword evidence="3" id="KW-1185">Reference proteome</keyword>
<proteinExistence type="predicted"/>
<name>A0ABV6Y4S1_9HYPH</name>
<evidence type="ECO:0000313" key="3">
    <source>
        <dbReference type="Proteomes" id="UP001593940"/>
    </source>
</evidence>
<dbReference type="Pfam" id="PF11836">
    <property type="entry name" value="Phage_TAC_11"/>
    <property type="match status" value="1"/>
</dbReference>
<dbReference type="InterPro" id="IPR021791">
    <property type="entry name" value="Phage_TAC_11"/>
</dbReference>
<dbReference type="EMBL" id="JBHOMY010000013">
    <property type="protein sequence ID" value="MFC1456276.1"/>
    <property type="molecule type" value="Genomic_DNA"/>
</dbReference>
<reference evidence="2 3" key="1">
    <citation type="submission" date="2024-09" db="EMBL/GenBank/DDBJ databases">
        <title>Nodulacao em especies de Leguminosae Basais da Amazonia e Caracterizacao dos Rizobios e Bacterias Associadas aos Nodulos.</title>
        <authorList>
            <person name="Jambeiro I.C.A."/>
            <person name="Lopes I.S."/>
            <person name="Aguiar E.R.G.R."/>
            <person name="Santos A.F.J."/>
            <person name="Dos Santos J.M.F."/>
            <person name="Gross E."/>
        </authorList>
    </citation>
    <scope>NUCLEOTIDE SEQUENCE [LARGE SCALE GENOMIC DNA]</scope>
    <source>
        <strain evidence="2 3">BRUESC1165</strain>
    </source>
</reference>
<protein>
    <submittedName>
        <fullName evidence="2">Gene transfer agent family protein</fullName>
    </submittedName>
</protein>
<gene>
    <name evidence="2" type="ORF">ACETIH_05975</name>
</gene>
<organism evidence="2 3">
    <name type="scientific">Microvirga arabica</name>
    <dbReference type="NCBI Taxonomy" id="1128671"/>
    <lineage>
        <taxon>Bacteria</taxon>
        <taxon>Pseudomonadati</taxon>
        <taxon>Pseudomonadota</taxon>
        <taxon>Alphaproteobacteria</taxon>
        <taxon>Hyphomicrobiales</taxon>
        <taxon>Methylobacteriaceae</taxon>
        <taxon>Microvirga</taxon>
    </lineage>
</organism>
<feature type="region of interest" description="Disordered" evidence="1">
    <location>
        <begin position="100"/>
        <end position="131"/>
    </location>
</feature>
<accession>A0ABV6Y4S1</accession>